<name>A0A1I2GL19_9RHOB</name>
<proteinExistence type="predicted"/>
<keyword evidence="2" id="KW-1185">Reference proteome</keyword>
<sequence length="60" mass="6829">MLVTNFTARSILVLEVSQLRDEGLFKITFGSVHCHRGTHCFFAYSIRVGLHGVKSEHEPR</sequence>
<dbReference type="AlphaFoldDB" id="A0A1I2GL19"/>
<organism evidence="1 2">
    <name type="scientific">Sulfitobacter brevis</name>
    <dbReference type="NCBI Taxonomy" id="74348"/>
    <lineage>
        <taxon>Bacteria</taxon>
        <taxon>Pseudomonadati</taxon>
        <taxon>Pseudomonadota</taxon>
        <taxon>Alphaproteobacteria</taxon>
        <taxon>Rhodobacterales</taxon>
        <taxon>Roseobacteraceae</taxon>
        <taxon>Sulfitobacter</taxon>
    </lineage>
</organism>
<accession>A0A1I2GL19</accession>
<evidence type="ECO:0000313" key="1">
    <source>
        <dbReference type="EMBL" id="SFF17923.1"/>
    </source>
</evidence>
<gene>
    <name evidence="1" type="ORF">SAMN04488523_1264</name>
</gene>
<reference evidence="2" key="1">
    <citation type="submission" date="2016-10" db="EMBL/GenBank/DDBJ databases">
        <authorList>
            <person name="Varghese N."/>
            <person name="Submissions S."/>
        </authorList>
    </citation>
    <scope>NUCLEOTIDE SEQUENCE [LARGE SCALE GENOMIC DNA]</scope>
    <source>
        <strain evidence="2">DSM 11443</strain>
    </source>
</reference>
<protein>
    <submittedName>
        <fullName evidence="1">Uncharacterized protein</fullName>
    </submittedName>
</protein>
<evidence type="ECO:0000313" key="2">
    <source>
        <dbReference type="Proteomes" id="UP000198977"/>
    </source>
</evidence>
<dbReference type="Proteomes" id="UP000198977">
    <property type="component" value="Unassembled WGS sequence"/>
</dbReference>
<dbReference type="EMBL" id="FOMW01000026">
    <property type="protein sequence ID" value="SFF17923.1"/>
    <property type="molecule type" value="Genomic_DNA"/>
</dbReference>